<evidence type="ECO:0000313" key="2">
    <source>
        <dbReference type="EMBL" id="MCP3428085.1"/>
    </source>
</evidence>
<dbReference type="RefSeq" id="WP_254099097.1">
    <property type="nucleotide sequence ID" value="NZ_JANATA010000004.1"/>
</dbReference>
<reference evidence="2" key="1">
    <citation type="submission" date="2022-07" db="EMBL/GenBank/DDBJ databases">
        <title>Characterization of the Novel Bacterium Alteromonas immobilis LMIT006 and Alteromonas gregis LMIT007.</title>
        <authorList>
            <person name="Lin X."/>
        </authorList>
    </citation>
    <scope>NUCLEOTIDE SEQUENCE</scope>
    <source>
        <strain evidence="2">LMIT007</strain>
    </source>
</reference>
<feature type="compositionally biased region" description="Polar residues" evidence="1">
    <location>
        <begin position="8"/>
        <end position="25"/>
    </location>
</feature>
<proteinExistence type="predicted"/>
<gene>
    <name evidence="2" type="ORF">NLF92_03880</name>
</gene>
<name>A0AA41WXW1_9ALTE</name>
<dbReference type="EMBL" id="JANATA010000004">
    <property type="protein sequence ID" value="MCP3428085.1"/>
    <property type="molecule type" value="Genomic_DNA"/>
</dbReference>
<comment type="caution">
    <text evidence="2">The sequence shown here is derived from an EMBL/GenBank/DDBJ whole genome shotgun (WGS) entry which is preliminary data.</text>
</comment>
<evidence type="ECO:0000256" key="1">
    <source>
        <dbReference type="SAM" id="MobiDB-lite"/>
    </source>
</evidence>
<protein>
    <submittedName>
        <fullName evidence="2">Uncharacterized protein</fullName>
    </submittedName>
</protein>
<organism evidence="2 3">
    <name type="scientific">Opacimonas viscosa</name>
    <dbReference type="NCBI Taxonomy" id="2961944"/>
    <lineage>
        <taxon>Bacteria</taxon>
        <taxon>Pseudomonadati</taxon>
        <taxon>Pseudomonadota</taxon>
        <taxon>Gammaproteobacteria</taxon>
        <taxon>Alteromonadales</taxon>
        <taxon>Alteromonadaceae</taxon>
        <taxon>Opacimonas</taxon>
    </lineage>
</organism>
<keyword evidence="3" id="KW-1185">Reference proteome</keyword>
<accession>A0AA41WXW1</accession>
<dbReference type="Proteomes" id="UP001165413">
    <property type="component" value="Unassembled WGS sequence"/>
</dbReference>
<sequence length="174" mass="19182">MTNDDHTTPGASMGTQNDNVNQKFRPQTPRGYAELCSVLGQQATTLHKDIQMKLSANTSNVMQQIANQNNVTDRQTNTSFTPAVTLYFTKVCTLLGLRPMSLPKFAFSTGTLASVVLFSFLFLPQLQTNDNVPVPALPFLSSPTLLEVVITTSEEDLLVIEDLDLYETLLNEPL</sequence>
<dbReference type="AlphaFoldDB" id="A0AA41WXW1"/>
<feature type="region of interest" description="Disordered" evidence="1">
    <location>
        <begin position="1"/>
        <end position="26"/>
    </location>
</feature>
<evidence type="ECO:0000313" key="3">
    <source>
        <dbReference type="Proteomes" id="UP001165413"/>
    </source>
</evidence>